<proteinExistence type="predicted"/>
<dbReference type="EMBL" id="JAWRVI010000010">
    <property type="protein sequence ID" value="KAK4091782.1"/>
    <property type="molecule type" value="Genomic_DNA"/>
</dbReference>
<sequence length="182" mass="19714">MIFIMESHRWGETGAAKPAFCDLHQPFGRSDPAQSAKEDPIGLVFHHDATTPGCSLPMPARSERQCSPSELVFRFSVSRIVVVVALSTNWTLAKNTSSDTALLAMIHDMARQRAAVIRVDDCRVAPIGATRSPRRNVRAPNRRAEMARVSPRVRAGPRISAPGGLAGEPMAAYELGPVMDVG</sequence>
<feature type="region of interest" description="Disordered" evidence="1">
    <location>
        <begin position="133"/>
        <end position="152"/>
    </location>
</feature>
<protein>
    <submittedName>
        <fullName evidence="2">Uncharacterized protein</fullName>
    </submittedName>
</protein>
<evidence type="ECO:0000313" key="3">
    <source>
        <dbReference type="Proteomes" id="UP001287286"/>
    </source>
</evidence>
<organism evidence="2 3">
    <name type="scientific">Purpureocillium lilacinum</name>
    <name type="common">Paecilomyces lilacinus</name>
    <dbReference type="NCBI Taxonomy" id="33203"/>
    <lineage>
        <taxon>Eukaryota</taxon>
        <taxon>Fungi</taxon>
        <taxon>Dikarya</taxon>
        <taxon>Ascomycota</taxon>
        <taxon>Pezizomycotina</taxon>
        <taxon>Sordariomycetes</taxon>
        <taxon>Hypocreomycetidae</taxon>
        <taxon>Hypocreales</taxon>
        <taxon>Ophiocordycipitaceae</taxon>
        <taxon>Purpureocillium</taxon>
    </lineage>
</organism>
<evidence type="ECO:0000313" key="2">
    <source>
        <dbReference type="EMBL" id="KAK4091782.1"/>
    </source>
</evidence>
<dbReference type="Proteomes" id="UP001287286">
    <property type="component" value="Unassembled WGS sequence"/>
</dbReference>
<reference evidence="2 3" key="1">
    <citation type="journal article" date="2024" name="Microbiol. Resour. Announc.">
        <title>Genome annotations for the ascomycete fungi Trichoderma harzianum, Trichoderma aggressivum, and Purpureocillium lilacinum.</title>
        <authorList>
            <person name="Beijen E.P.W."/>
            <person name="Ohm R.A."/>
        </authorList>
    </citation>
    <scope>NUCLEOTIDE SEQUENCE [LARGE SCALE GENOMIC DNA]</scope>
    <source>
        <strain evidence="2 3">CBS 150709</strain>
    </source>
</reference>
<name>A0ABR0C6F5_PURLI</name>
<evidence type="ECO:0000256" key="1">
    <source>
        <dbReference type="SAM" id="MobiDB-lite"/>
    </source>
</evidence>
<gene>
    <name evidence="2" type="ORF">Purlil1_3621</name>
</gene>
<comment type="caution">
    <text evidence="2">The sequence shown here is derived from an EMBL/GenBank/DDBJ whole genome shotgun (WGS) entry which is preliminary data.</text>
</comment>
<keyword evidence="3" id="KW-1185">Reference proteome</keyword>
<accession>A0ABR0C6F5</accession>